<reference evidence="2" key="1">
    <citation type="journal article" date="2014" name="Int. J. Syst. Evol. Microbiol.">
        <title>Complete genome sequence of Corynebacterium casei LMG S-19264T (=DSM 44701T), isolated from a smear-ripened cheese.</title>
        <authorList>
            <consortium name="US DOE Joint Genome Institute (JGI-PGF)"/>
            <person name="Walter F."/>
            <person name="Albersmeier A."/>
            <person name="Kalinowski J."/>
            <person name="Ruckert C."/>
        </authorList>
    </citation>
    <scope>NUCLEOTIDE SEQUENCE</scope>
    <source>
        <strain evidence="2">NBRC 101628</strain>
    </source>
</reference>
<sequence length="204" mass="22978">MQKQIQSWARPIHIYTSMATLLVMIFFAVTGITLNRPDWFVGQPKSELVELEIPQHLLQSESDKFRPNQAALIEYLKQHSDVRGIASPLEVFIESDNGELIEGEISLNFKGPGYDASVYIDMLNRQGEVESIDFGTVAWLNDLHKGRNTGPIWAWFIDLSAVLMLLFIATGVILLLPKKKTLNRGLRWMSFGTAATVAIYLIGQ</sequence>
<dbReference type="Proteomes" id="UP001161422">
    <property type="component" value="Unassembled WGS sequence"/>
</dbReference>
<evidence type="ECO:0000256" key="1">
    <source>
        <dbReference type="SAM" id="Phobius"/>
    </source>
</evidence>
<dbReference type="EMBL" id="BSNC01000003">
    <property type="protein sequence ID" value="GLP95592.1"/>
    <property type="molecule type" value="Genomic_DNA"/>
</dbReference>
<dbReference type="PANTHER" id="PTHR40115:SF1">
    <property type="entry name" value="INNER MEMBRANE PROTEIN WITH PEPSY TM HELIX"/>
    <property type="match status" value="1"/>
</dbReference>
<evidence type="ECO:0000313" key="3">
    <source>
        <dbReference type="Proteomes" id="UP001161422"/>
    </source>
</evidence>
<name>A0AA37W0X7_9GAMM</name>
<comment type="caution">
    <text evidence="2">The sequence shown here is derived from an EMBL/GenBank/DDBJ whole genome shotgun (WGS) entry which is preliminary data.</text>
</comment>
<feature type="transmembrane region" description="Helical" evidence="1">
    <location>
        <begin position="152"/>
        <end position="176"/>
    </location>
</feature>
<evidence type="ECO:0000313" key="2">
    <source>
        <dbReference type="EMBL" id="GLP95592.1"/>
    </source>
</evidence>
<keyword evidence="1" id="KW-0812">Transmembrane</keyword>
<dbReference type="AlphaFoldDB" id="A0AA37W0X7"/>
<keyword evidence="3" id="KW-1185">Reference proteome</keyword>
<proteinExistence type="predicted"/>
<organism evidence="2 3">
    <name type="scientific">Paraferrimonas sedimenticola</name>
    <dbReference type="NCBI Taxonomy" id="375674"/>
    <lineage>
        <taxon>Bacteria</taxon>
        <taxon>Pseudomonadati</taxon>
        <taxon>Pseudomonadota</taxon>
        <taxon>Gammaproteobacteria</taxon>
        <taxon>Alteromonadales</taxon>
        <taxon>Ferrimonadaceae</taxon>
        <taxon>Paraferrimonas</taxon>
    </lineage>
</organism>
<dbReference type="Pfam" id="PF16357">
    <property type="entry name" value="PepSY_TM_like_2"/>
    <property type="match status" value="1"/>
</dbReference>
<feature type="transmembrane region" description="Helical" evidence="1">
    <location>
        <begin position="185"/>
        <end position="203"/>
    </location>
</feature>
<dbReference type="RefSeq" id="WP_095505588.1">
    <property type="nucleotide sequence ID" value="NZ_BSNC01000003.1"/>
</dbReference>
<feature type="transmembrane region" description="Helical" evidence="1">
    <location>
        <begin position="12"/>
        <end position="34"/>
    </location>
</feature>
<keyword evidence="1" id="KW-1133">Transmembrane helix</keyword>
<gene>
    <name evidence="2" type="ORF">GCM10007895_08980</name>
</gene>
<keyword evidence="1" id="KW-0472">Membrane</keyword>
<protein>
    <submittedName>
        <fullName evidence="2">Peptidase</fullName>
    </submittedName>
</protein>
<dbReference type="PANTHER" id="PTHR40115">
    <property type="entry name" value="INNER MEMBRANE PROTEIN WITH PEPSY TM HELIX"/>
    <property type="match status" value="1"/>
</dbReference>
<accession>A0AA37W0X7</accession>
<reference evidence="2" key="2">
    <citation type="submission" date="2023-01" db="EMBL/GenBank/DDBJ databases">
        <title>Draft genome sequence of Paraferrimonas sedimenticola strain NBRC 101628.</title>
        <authorList>
            <person name="Sun Q."/>
            <person name="Mori K."/>
        </authorList>
    </citation>
    <scope>NUCLEOTIDE SEQUENCE</scope>
    <source>
        <strain evidence="2">NBRC 101628</strain>
    </source>
</reference>
<dbReference type="InterPro" id="IPR032307">
    <property type="entry name" value="PepSY_TM-like_2"/>
</dbReference>